<sequence>MSGTGQENQKKWTFGTRFVTNQIDRARWRNTLTYQVLPRLSVGIEYNPLAGKVSPLANFVAVTETKTRPAVILGTSSDRIGTPSGQSFYATASKNLKRETKLPIAPYIGIAYGTYENRLRVIGGLNIDLTKGFSSTVLFDGVKVHPTFNYSYKQHQFGVIFAQGKNFGANYSISF</sequence>
<accession>A0A6J4P540</accession>
<reference evidence="1" key="1">
    <citation type="submission" date="2020-02" db="EMBL/GenBank/DDBJ databases">
        <authorList>
            <person name="Meier V. D."/>
        </authorList>
    </citation>
    <scope>NUCLEOTIDE SEQUENCE</scope>
    <source>
        <strain evidence="1">AVDCRST_MAG74</strain>
    </source>
</reference>
<protein>
    <recommendedName>
        <fullName evidence="2">TonB-dependent receptor-like beta-barrel domain-containing protein</fullName>
    </recommendedName>
</protein>
<name>A0A6J4P540_9BACT</name>
<evidence type="ECO:0000313" key="1">
    <source>
        <dbReference type="EMBL" id="CAA9404971.1"/>
    </source>
</evidence>
<dbReference type="EMBL" id="CADCUR010000162">
    <property type="protein sequence ID" value="CAA9404971.1"/>
    <property type="molecule type" value="Genomic_DNA"/>
</dbReference>
<evidence type="ECO:0008006" key="2">
    <source>
        <dbReference type="Google" id="ProtNLM"/>
    </source>
</evidence>
<organism evidence="1">
    <name type="scientific">uncultured Pyrinomonadaceae bacterium</name>
    <dbReference type="NCBI Taxonomy" id="2283094"/>
    <lineage>
        <taxon>Bacteria</taxon>
        <taxon>Pseudomonadati</taxon>
        <taxon>Acidobacteriota</taxon>
        <taxon>Blastocatellia</taxon>
        <taxon>Blastocatellales</taxon>
        <taxon>Pyrinomonadaceae</taxon>
        <taxon>environmental samples</taxon>
    </lineage>
</organism>
<proteinExistence type="predicted"/>
<gene>
    <name evidence="1" type="ORF">AVDCRST_MAG74-1864</name>
</gene>
<dbReference type="AlphaFoldDB" id="A0A6J4P540"/>